<dbReference type="Pfam" id="PF18204">
    <property type="entry name" value="PGF-CTERM"/>
    <property type="match status" value="1"/>
</dbReference>
<gene>
    <name evidence="4" type="ORF">OS889_07115</name>
</gene>
<feature type="domain" description="PGF-CTERM archaeal protein-sorting signal" evidence="3">
    <location>
        <begin position="274"/>
        <end position="294"/>
    </location>
</feature>
<protein>
    <submittedName>
        <fullName evidence="4">PGF-CTERM sorting domain-containing protein</fullName>
    </submittedName>
</protein>
<accession>A0ABD5MCQ7</accession>
<keyword evidence="2" id="KW-1133">Transmembrane helix</keyword>
<dbReference type="InterPro" id="IPR026371">
    <property type="entry name" value="PGF_CTERM"/>
</dbReference>
<dbReference type="RefSeq" id="WP_372388539.1">
    <property type="nucleotide sequence ID" value="NZ_JBGNYA010000001.1"/>
</dbReference>
<reference evidence="4 5" key="1">
    <citation type="submission" date="2024-08" db="EMBL/GenBank/DDBJ databases">
        <title>Halobellus sp. MBLA0158 whole genome sequence.</title>
        <authorList>
            <person name="Hwang C.Y."/>
            <person name="Cho E.-S."/>
            <person name="Seo M.-J."/>
        </authorList>
    </citation>
    <scope>NUCLEOTIDE SEQUENCE [LARGE SCALE GENOMIC DNA]</scope>
    <source>
        <strain evidence="4 5">MBLA0158</strain>
    </source>
</reference>
<dbReference type="EMBL" id="JBGNYA010000001">
    <property type="protein sequence ID" value="MFA1610773.1"/>
    <property type="molecule type" value="Genomic_DNA"/>
</dbReference>
<evidence type="ECO:0000259" key="3">
    <source>
        <dbReference type="Pfam" id="PF18204"/>
    </source>
</evidence>
<evidence type="ECO:0000256" key="1">
    <source>
        <dbReference type="ARBA" id="ARBA00022729"/>
    </source>
</evidence>
<proteinExistence type="predicted"/>
<feature type="transmembrane region" description="Helical" evidence="2">
    <location>
        <begin position="276"/>
        <end position="293"/>
    </location>
</feature>
<organism evidence="4 5">
    <name type="scientific">Halobellus rubicundus</name>
    <dbReference type="NCBI Taxonomy" id="2996466"/>
    <lineage>
        <taxon>Archaea</taxon>
        <taxon>Methanobacteriati</taxon>
        <taxon>Methanobacteriota</taxon>
        <taxon>Stenosarchaea group</taxon>
        <taxon>Halobacteria</taxon>
        <taxon>Halobacteriales</taxon>
        <taxon>Haloferacaceae</taxon>
        <taxon>Halobellus</taxon>
    </lineage>
</organism>
<dbReference type="AlphaFoldDB" id="A0ABD5MCQ7"/>
<keyword evidence="1" id="KW-0732">Signal</keyword>
<evidence type="ECO:0000313" key="5">
    <source>
        <dbReference type="Proteomes" id="UP001570511"/>
    </source>
</evidence>
<dbReference type="Proteomes" id="UP001570511">
    <property type="component" value="Unassembled WGS sequence"/>
</dbReference>
<keyword evidence="5" id="KW-1185">Reference proteome</keyword>
<name>A0ABD5MCQ7_9EURY</name>
<evidence type="ECO:0000313" key="4">
    <source>
        <dbReference type="EMBL" id="MFA1610773.1"/>
    </source>
</evidence>
<dbReference type="GO" id="GO:0030115">
    <property type="term" value="C:S-layer"/>
    <property type="evidence" value="ECO:0007669"/>
    <property type="project" value="UniProtKB-SubCell"/>
</dbReference>
<dbReference type="NCBIfam" id="TIGR04126">
    <property type="entry name" value="PGF_CTERM"/>
    <property type="match status" value="1"/>
</dbReference>
<dbReference type="GO" id="GO:0005886">
    <property type="term" value="C:plasma membrane"/>
    <property type="evidence" value="ECO:0007669"/>
    <property type="project" value="UniProtKB-SubCell"/>
</dbReference>
<keyword evidence="2" id="KW-0812">Transmembrane</keyword>
<sequence length="299" mass="32247">MKIRQIPRVGILLCVLLLLTVTIPGASGTDGGDYGITLNESVDIPERTLETDSENYTVASIGRYVEGETVTVRTDGPENTSYAVRLVDSRERSRMTAYVAGNGSRQFPLAGYEPGTYAVVITNESDADTVYDVKLLVVSGYTVTHLTPSEIEHNTTLSVEFRLRRASEGVAESPEEVEVAIGNGSMSIRTEATRTFGLNYTAEIDTRSLAPGEYQLYTGVQRNDTVYGYKEFVGVDTYRVTVVDSSASTTTEAPQRDSDTAATTTITTTTSTGTPGFGPLPALVALGGVVLLARMRRVR</sequence>
<evidence type="ECO:0000256" key="2">
    <source>
        <dbReference type="SAM" id="Phobius"/>
    </source>
</evidence>
<keyword evidence="2" id="KW-0472">Membrane</keyword>
<comment type="caution">
    <text evidence="4">The sequence shown here is derived from an EMBL/GenBank/DDBJ whole genome shotgun (WGS) entry which is preliminary data.</text>
</comment>